<organism evidence="1 2">
    <name type="scientific">[Emmonsia] crescens</name>
    <dbReference type="NCBI Taxonomy" id="73230"/>
    <lineage>
        <taxon>Eukaryota</taxon>
        <taxon>Fungi</taxon>
        <taxon>Dikarya</taxon>
        <taxon>Ascomycota</taxon>
        <taxon>Pezizomycotina</taxon>
        <taxon>Eurotiomycetes</taxon>
        <taxon>Eurotiomycetidae</taxon>
        <taxon>Onygenales</taxon>
        <taxon>Ajellomycetaceae</taxon>
        <taxon>Emergomyces</taxon>
    </lineage>
</organism>
<sequence>MKYATPGSLTRHFLRRHINPPWPATGVECNVCEGKVLPAKSALLSHAEEAHGTVVR</sequence>
<comment type="caution">
    <text evidence="1">The sequence shown here is derived from an EMBL/GenBank/DDBJ whole genome shotgun (WGS) entry which is preliminary data.</text>
</comment>
<dbReference type="EMBL" id="LCZI01001030">
    <property type="protein sequence ID" value="KKZ62846.1"/>
    <property type="molecule type" value="Genomic_DNA"/>
</dbReference>
<proteinExistence type="predicted"/>
<name>A0A0G2J8U6_9EURO</name>
<dbReference type="VEuPathDB" id="FungiDB:EMCG_02803"/>
<dbReference type="AlphaFoldDB" id="A0A0G2J8U6"/>
<dbReference type="Proteomes" id="UP000034164">
    <property type="component" value="Unassembled WGS sequence"/>
</dbReference>
<dbReference type="OrthoDB" id="4184575at2759"/>
<evidence type="ECO:0000313" key="1">
    <source>
        <dbReference type="EMBL" id="KKZ62846.1"/>
    </source>
</evidence>
<protein>
    <submittedName>
        <fullName evidence="1">Uncharacterized protein</fullName>
    </submittedName>
</protein>
<feature type="non-terminal residue" evidence="1">
    <location>
        <position position="56"/>
    </location>
</feature>
<reference evidence="2" key="1">
    <citation type="journal article" date="2015" name="PLoS Genet.">
        <title>The dynamic genome and transcriptome of the human fungal pathogen Blastomyces and close relative Emmonsia.</title>
        <authorList>
            <person name="Munoz J.F."/>
            <person name="Gauthier G.M."/>
            <person name="Desjardins C.A."/>
            <person name="Gallo J.E."/>
            <person name="Holder J."/>
            <person name="Sullivan T.D."/>
            <person name="Marty A.J."/>
            <person name="Carmen J.C."/>
            <person name="Chen Z."/>
            <person name="Ding L."/>
            <person name="Gujja S."/>
            <person name="Magrini V."/>
            <person name="Misas E."/>
            <person name="Mitreva M."/>
            <person name="Priest M."/>
            <person name="Saif S."/>
            <person name="Whiston E.A."/>
            <person name="Young S."/>
            <person name="Zeng Q."/>
            <person name="Goldman W.E."/>
            <person name="Mardis E.R."/>
            <person name="Taylor J.W."/>
            <person name="McEwen J.G."/>
            <person name="Clay O.K."/>
            <person name="Klein B.S."/>
            <person name="Cuomo C.A."/>
        </authorList>
    </citation>
    <scope>NUCLEOTIDE SEQUENCE [LARGE SCALE GENOMIC DNA]</scope>
    <source>
        <strain evidence="2">UAMH 3008</strain>
    </source>
</reference>
<gene>
    <name evidence="1" type="ORF">EMCG_02803</name>
</gene>
<evidence type="ECO:0000313" key="2">
    <source>
        <dbReference type="Proteomes" id="UP000034164"/>
    </source>
</evidence>
<accession>A0A0G2J8U6</accession>